<dbReference type="NCBIfam" id="TIGR00206">
    <property type="entry name" value="fliF"/>
    <property type="match status" value="1"/>
</dbReference>
<protein>
    <recommendedName>
        <fullName evidence="5 12">Flagellar M-ring protein</fullName>
    </recommendedName>
</protein>
<keyword evidence="9 14" id="KW-0472">Membrane</keyword>
<dbReference type="GO" id="GO:0009431">
    <property type="term" value="C:bacterial-type flagellum basal body, MS ring"/>
    <property type="evidence" value="ECO:0007669"/>
    <property type="project" value="InterPro"/>
</dbReference>
<feature type="domain" description="Flagellar M-ring N-terminal" evidence="15">
    <location>
        <begin position="42"/>
        <end position="217"/>
    </location>
</feature>
<feature type="region of interest" description="Disordered" evidence="13">
    <location>
        <begin position="527"/>
        <end position="550"/>
    </location>
</feature>
<keyword evidence="10 12" id="KW-0975">Bacterial flagellum</keyword>
<feature type="region of interest" description="Disordered" evidence="13">
    <location>
        <begin position="460"/>
        <end position="487"/>
    </location>
</feature>
<evidence type="ECO:0000259" key="16">
    <source>
        <dbReference type="Pfam" id="PF08345"/>
    </source>
</evidence>
<comment type="subcellular location">
    <subcellularLocation>
        <location evidence="2 12">Bacterial flagellum basal body</location>
    </subcellularLocation>
    <subcellularLocation>
        <location evidence="3">Cell membrane</location>
        <topology evidence="3">Multi-pass membrane protein</topology>
    </subcellularLocation>
</comment>
<keyword evidence="8 14" id="KW-1133">Transmembrane helix</keyword>
<feature type="region of interest" description="Disordered" evidence="13">
    <location>
        <begin position="295"/>
        <end position="332"/>
    </location>
</feature>
<evidence type="ECO:0000256" key="8">
    <source>
        <dbReference type="ARBA" id="ARBA00022989"/>
    </source>
</evidence>
<reference evidence="17" key="1">
    <citation type="journal article" date="2018" name="Genome Biol.">
        <title>SKESA: strategic k-mer extension for scrupulous assemblies.</title>
        <authorList>
            <person name="Souvorov A."/>
            <person name="Agarwala R."/>
            <person name="Lipman D.J."/>
        </authorList>
    </citation>
    <scope>NUCLEOTIDE SEQUENCE</scope>
    <source>
        <strain evidence="17">BCW_3452</strain>
    </source>
</reference>
<dbReference type="InterPro" id="IPR000067">
    <property type="entry name" value="FlgMring_FliF"/>
</dbReference>
<evidence type="ECO:0000256" key="1">
    <source>
        <dbReference type="ARBA" id="ARBA00003820"/>
    </source>
</evidence>
<evidence type="ECO:0000256" key="7">
    <source>
        <dbReference type="ARBA" id="ARBA00022692"/>
    </source>
</evidence>
<comment type="function">
    <text evidence="1 12">The M ring may be actively involved in energy transduction.</text>
</comment>
<dbReference type="GO" id="GO:0005886">
    <property type="term" value="C:plasma membrane"/>
    <property type="evidence" value="ECO:0007669"/>
    <property type="project" value="UniProtKB-SubCell"/>
</dbReference>
<dbReference type="PIRSF" id="PIRSF004862">
    <property type="entry name" value="FliF"/>
    <property type="match status" value="1"/>
</dbReference>
<organism evidence="17">
    <name type="scientific">Vibrio vulnificus</name>
    <dbReference type="NCBI Taxonomy" id="672"/>
    <lineage>
        <taxon>Bacteria</taxon>
        <taxon>Pseudomonadati</taxon>
        <taxon>Pseudomonadota</taxon>
        <taxon>Gammaproteobacteria</taxon>
        <taxon>Vibrionales</taxon>
        <taxon>Vibrionaceae</taxon>
        <taxon>Vibrio</taxon>
    </lineage>
</organism>
<dbReference type="GO" id="GO:0071973">
    <property type="term" value="P:bacterial-type flagellum-dependent cell motility"/>
    <property type="evidence" value="ECO:0007669"/>
    <property type="project" value="InterPro"/>
</dbReference>
<sequence length="550" mass="59619">MQQKIENIRSNWSKLDFNKKVYVGGAVAVAIGLSSFGVTQLTQPQYRTMMTDLTPQTVESIIPVLEAEQIPFKLSNNGEILLVDNSYHEQANIAIARSGLKSSTVSGYDHLNNTGSPYQTKSAEEQLSRRVLEENIAMAIQGIESVQSAQVRLAMSRNSQFLRDVEPSTASIVVEVKKGAQLTKGSIEAITRIAANSVPNLAVEDIVVVDNTGKLLSGSGGGIGENADTANEHKTKVESDLKFKILSIIGPIFGADNVRISVDAEIDYSQQERTEERPLETTVILSQQKDMTFDQSLSGGQGVPGALSNQPPGHAGFEENSAGATQAEQDQGIKHKKVITNYSVGKSITHTIMPVGKVTGLSVAVLVDSASISEGTDLKALELLVASSAGLNTENGDSLVLQAQAFKAQVETTENETSFFDSPLFWTAIEYLKRAFGFLIVYLLIFRPMFNLLSSALTGSKEGENNEESNNNSTESIVENTGTNVRSQEIEVDPYQREMEAANYILDHHVDSAQKVAELWANGENIEGLGTAEDRENDSPEQNTEGNEKK</sequence>
<evidence type="ECO:0000256" key="2">
    <source>
        <dbReference type="ARBA" id="ARBA00004117"/>
    </source>
</evidence>
<dbReference type="Proteomes" id="UP000863257">
    <property type="component" value="Unassembled WGS sequence"/>
</dbReference>
<comment type="similarity">
    <text evidence="4 12">Belongs to the FliF family.</text>
</comment>
<keyword evidence="17" id="KW-0282">Flagellum</keyword>
<keyword evidence="6" id="KW-1003">Cell membrane</keyword>
<dbReference type="GO" id="GO:0003774">
    <property type="term" value="F:cytoskeletal motor activity"/>
    <property type="evidence" value="ECO:0007669"/>
    <property type="project" value="InterPro"/>
</dbReference>
<feature type="transmembrane region" description="Helical" evidence="14">
    <location>
        <begin position="21"/>
        <end position="41"/>
    </location>
</feature>
<name>A0A8H9N189_VIBVL</name>
<keyword evidence="7 14" id="KW-0812">Transmembrane</keyword>
<dbReference type="PRINTS" id="PR01009">
    <property type="entry name" value="FLGMRINGFLIF"/>
</dbReference>
<feature type="domain" description="Flagellar M-ring C-terminal" evidence="16">
    <location>
        <begin position="251"/>
        <end position="406"/>
    </location>
</feature>
<evidence type="ECO:0000256" key="11">
    <source>
        <dbReference type="ARBA" id="ARBA00025936"/>
    </source>
</evidence>
<proteinExistence type="inferred from homology"/>
<accession>A0A8H9N189</accession>
<evidence type="ECO:0000256" key="9">
    <source>
        <dbReference type="ARBA" id="ARBA00023136"/>
    </source>
</evidence>
<keyword evidence="17" id="KW-0969">Cilium</keyword>
<feature type="compositionally biased region" description="Polar residues" evidence="13">
    <location>
        <begin position="540"/>
        <end position="550"/>
    </location>
</feature>
<evidence type="ECO:0000256" key="14">
    <source>
        <dbReference type="SAM" id="Phobius"/>
    </source>
</evidence>
<evidence type="ECO:0000256" key="12">
    <source>
        <dbReference type="PIRNR" id="PIRNR004862"/>
    </source>
</evidence>
<dbReference type="Pfam" id="PF01514">
    <property type="entry name" value="YscJ_FliF"/>
    <property type="match status" value="1"/>
</dbReference>
<evidence type="ECO:0000256" key="10">
    <source>
        <dbReference type="ARBA" id="ARBA00023143"/>
    </source>
</evidence>
<dbReference type="Gene3D" id="3.30.300.30">
    <property type="match status" value="1"/>
</dbReference>
<comment type="caution">
    <text evidence="17">The sequence shown here is derived from an EMBL/GenBank/DDBJ whole genome shotgun (WGS) entry which is preliminary data.</text>
</comment>
<evidence type="ECO:0000313" key="17">
    <source>
        <dbReference type="EMBL" id="HAS8540946.1"/>
    </source>
</evidence>
<evidence type="ECO:0000256" key="5">
    <source>
        <dbReference type="ARBA" id="ARBA00017949"/>
    </source>
</evidence>
<dbReference type="AlphaFoldDB" id="A0A8H9N189"/>
<dbReference type="PANTHER" id="PTHR30046:SF0">
    <property type="entry name" value="FLAGELLAR M-RING PROTEIN"/>
    <property type="match status" value="1"/>
</dbReference>
<dbReference type="InterPro" id="IPR045851">
    <property type="entry name" value="AMP-bd_C_sf"/>
</dbReference>
<gene>
    <name evidence="17" type="primary">fliF</name>
    <name evidence="17" type="ORF">I7730_14240</name>
</gene>
<evidence type="ECO:0000256" key="13">
    <source>
        <dbReference type="SAM" id="MobiDB-lite"/>
    </source>
</evidence>
<dbReference type="InterPro" id="IPR006182">
    <property type="entry name" value="FliF_N_dom"/>
</dbReference>
<feature type="compositionally biased region" description="Low complexity" evidence="13">
    <location>
        <begin position="468"/>
        <end position="480"/>
    </location>
</feature>
<dbReference type="EMBL" id="DACRBY010000017">
    <property type="protein sequence ID" value="HAS8540946.1"/>
    <property type="molecule type" value="Genomic_DNA"/>
</dbReference>
<dbReference type="InterPro" id="IPR013556">
    <property type="entry name" value="Flag_M-ring_C"/>
</dbReference>
<evidence type="ECO:0000256" key="6">
    <source>
        <dbReference type="ARBA" id="ARBA00022475"/>
    </source>
</evidence>
<evidence type="ECO:0000256" key="4">
    <source>
        <dbReference type="ARBA" id="ARBA00007971"/>
    </source>
</evidence>
<dbReference type="Pfam" id="PF08345">
    <property type="entry name" value="YscJ_FliF_C"/>
    <property type="match status" value="1"/>
</dbReference>
<keyword evidence="17" id="KW-0966">Cell projection</keyword>
<dbReference type="InterPro" id="IPR043427">
    <property type="entry name" value="YscJ/FliF"/>
</dbReference>
<evidence type="ECO:0000259" key="15">
    <source>
        <dbReference type="Pfam" id="PF01514"/>
    </source>
</evidence>
<comment type="subunit">
    <text evidence="11">The basal body constitutes a major portion of the flagellar organelle and consists of four rings (L,P,S, and M) mounted on a central rod. The M ring is integral to the inner membrane of the cell and may be connected to the flagellar rod via the S ring. The S (supramembrane ring) lies just distal to the M ring. The L and P rings lie in the outer membrane and the periplasmic space, respectively.</text>
</comment>
<evidence type="ECO:0000256" key="3">
    <source>
        <dbReference type="ARBA" id="ARBA00004651"/>
    </source>
</evidence>
<dbReference type="PANTHER" id="PTHR30046">
    <property type="entry name" value="FLAGELLAR M-RING PROTEIN"/>
    <property type="match status" value="1"/>
</dbReference>
<reference evidence="17" key="2">
    <citation type="submission" date="2019-01" db="EMBL/GenBank/DDBJ databases">
        <authorList>
            <consortium name="NCBI Pathogen Detection Project"/>
        </authorList>
    </citation>
    <scope>NUCLEOTIDE SEQUENCE</scope>
    <source>
        <strain evidence="17">BCW_3452</strain>
    </source>
</reference>